<dbReference type="AlphaFoldDB" id="A0A2Z6GCE7"/>
<proteinExistence type="predicted"/>
<keyword evidence="3" id="KW-1185">Reference proteome</keyword>
<feature type="region of interest" description="Disordered" evidence="1">
    <location>
        <begin position="22"/>
        <end position="43"/>
    </location>
</feature>
<name>A0A2Z6GCE7_9PROT</name>
<dbReference type="EMBL" id="AP018738">
    <property type="protein sequence ID" value="BBE51176.1"/>
    <property type="molecule type" value="Genomic_DNA"/>
</dbReference>
<gene>
    <name evidence="2" type="ORF">OYT1_ch1629</name>
</gene>
<evidence type="ECO:0000256" key="1">
    <source>
        <dbReference type="SAM" id="MobiDB-lite"/>
    </source>
</evidence>
<evidence type="ECO:0000313" key="2">
    <source>
        <dbReference type="EMBL" id="BBE51176.1"/>
    </source>
</evidence>
<dbReference type="RefSeq" id="WP_062627765.1">
    <property type="nucleotide sequence ID" value="NZ_AP018738.1"/>
</dbReference>
<accession>A0A2Z6GCE7</accession>
<reference evidence="2 3" key="1">
    <citation type="submission" date="2018-06" db="EMBL/GenBank/DDBJ databases">
        <title>OYT1 Genome Sequencing.</title>
        <authorList>
            <person name="Kato S."/>
            <person name="Itoh T."/>
            <person name="Ohkuma M."/>
        </authorList>
    </citation>
    <scope>NUCLEOTIDE SEQUENCE [LARGE SCALE GENOMIC DNA]</scope>
    <source>
        <strain evidence="2 3">OYT1</strain>
    </source>
</reference>
<protein>
    <submittedName>
        <fullName evidence="2">Uncharacterized protein</fullName>
    </submittedName>
</protein>
<dbReference type="Proteomes" id="UP000033070">
    <property type="component" value="Chromosome"/>
</dbReference>
<feature type="compositionally biased region" description="Basic residues" evidence="1">
    <location>
        <begin position="28"/>
        <end position="37"/>
    </location>
</feature>
<dbReference type="OrthoDB" id="8613261at2"/>
<organism evidence="2 3">
    <name type="scientific">Ferriphaselus amnicola</name>
    <dbReference type="NCBI Taxonomy" id="1188319"/>
    <lineage>
        <taxon>Bacteria</taxon>
        <taxon>Pseudomonadati</taxon>
        <taxon>Pseudomonadota</taxon>
        <taxon>Betaproteobacteria</taxon>
        <taxon>Nitrosomonadales</taxon>
        <taxon>Gallionellaceae</taxon>
        <taxon>Ferriphaselus</taxon>
    </lineage>
</organism>
<evidence type="ECO:0000313" key="3">
    <source>
        <dbReference type="Proteomes" id="UP000033070"/>
    </source>
</evidence>
<sequence length="222" mass="24197">MSDRDEKIVRLQAALNEATSAEIAAPVKPKRAPRKKPAPPTGNVIYVNGDGVAAGQIAGGDIHNHQYTQPPRSPRVTVTPGDGVISNEQKIALTALRDEWITLHNSIKKQPLGFGAAWSRINKAAGVTSYHLIQADRYDAAVAYVRKQIAILRGKASAPAKDKQWRSARIGAIKARCNNQLGDPEAYKAYIRKNFSAESLADLATDELQRTYAYIMAKKPGQ</sequence>
<dbReference type="KEGG" id="fam:OYT1_ch1629"/>